<dbReference type="PANTHER" id="PTHR43464:SF19">
    <property type="entry name" value="UBIQUINONE BIOSYNTHESIS O-METHYLTRANSFERASE, MITOCHONDRIAL"/>
    <property type="match status" value="1"/>
</dbReference>
<organism evidence="5 6">
    <name type="scientific">Syntrophaceticus schinkii</name>
    <dbReference type="NCBI Taxonomy" id="499207"/>
    <lineage>
        <taxon>Bacteria</taxon>
        <taxon>Bacillati</taxon>
        <taxon>Bacillota</taxon>
        <taxon>Clostridia</taxon>
        <taxon>Thermoanaerobacterales</taxon>
        <taxon>Thermoanaerobacterales Family III. Incertae Sedis</taxon>
        <taxon>Syntrophaceticus</taxon>
    </lineage>
</organism>
<dbReference type="AlphaFoldDB" id="A0A0B7MMX6"/>
<dbReference type="InterPro" id="IPR041698">
    <property type="entry name" value="Methyltransf_25"/>
</dbReference>
<sequence length="290" mass="33837">MLKEKCPEFWEQAWENAHKHSLHARRRSDLDQMKYWDSMAEFFAKTARRRNGDGRQQKVLSWLERQGAWQPGIEVLDIGAGAGLFTIPMAKLASRVTALEPAPAMLNVLRSWADEEGLTNVDYLDQEWEILDVQEEGLSGGFDLVFASLTPGIRDVETLDKMCRCSRKWCFLCDFGGRRCFPGHEELWRLIFNEKMPLAGHDIMYPLNYLYLSGYMPSFKAWIDVRDREMPVEEAVASFEQYFWSYTEPTPEIKKTIRGYVEEQSASGVYREIYRVRLGMILWSVTDRME</sequence>
<proteinExistence type="predicted"/>
<evidence type="ECO:0000256" key="2">
    <source>
        <dbReference type="ARBA" id="ARBA00022679"/>
    </source>
</evidence>
<accession>A0A0B7MMX6</accession>
<dbReference type="PANTHER" id="PTHR43464">
    <property type="entry name" value="METHYLTRANSFERASE"/>
    <property type="match status" value="1"/>
</dbReference>
<reference evidence="6" key="1">
    <citation type="submission" date="2015-01" db="EMBL/GenBank/DDBJ databases">
        <authorList>
            <person name="Manzoor Shahid"/>
            <person name="Zubair Saima"/>
        </authorList>
    </citation>
    <scope>NUCLEOTIDE SEQUENCE [LARGE SCALE GENOMIC DNA]</scope>
    <source>
        <strain evidence="6">Sp3</strain>
    </source>
</reference>
<dbReference type="Pfam" id="PF13649">
    <property type="entry name" value="Methyltransf_25"/>
    <property type="match status" value="1"/>
</dbReference>
<dbReference type="Gene3D" id="3.40.50.150">
    <property type="entry name" value="Vaccinia Virus protein VP39"/>
    <property type="match status" value="1"/>
</dbReference>
<feature type="domain" description="Methyltransferase" evidence="4">
    <location>
        <begin position="75"/>
        <end position="155"/>
    </location>
</feature>
<evidence type="ECO:0000259" key="4">
    <source>
        <dbReference type="Pfam" id="PF13649"/>
    </source>
</evidence>
<dbReference type="CDD" id="cd02440">
    <property type="entry name" value="AdoMet_MTases"/>
    <property type="match status" value="1"/>
</dbReference>
<gene>
    <name evidence="5" type="ORF">SSCH_520049</name>
</gene>
<dbReference type="Proteomes" id="UP000046155">
    <property type="component" value="Unassembled WGS sequence"/>
</dbReference>
<keyword evidence="1 5" id="KW-0489">Methyltransferase</keyword>
<dbReference type="InterPro" id="IPR029063">
    <property type="entry name" value="SAM-dependent_MTases_sf"/>
</dbReference>
<name>A0A0B7MMX6_9FIRM</name>
<evidence type="ECO:0000313" key="5">
    <source>
        <dbReference type="EMBL" id="CEO89588.1"/>
    </source>
</evidence>
<dbReference type="EMBL" id="CDRZ01000250">
    <property type="protein sequence ID" value="CEO89588.1"/>
    <property type="molecule type" value="Genomic_DNA"/>
</dbReference>
<dbReference type="GO" id="GO:0032259">
    <property type="term" value="P:methylation"/>
    <property type="evidence" value="ECO:0007669"/>
    <property type="project" value="UniProtKB-KW"/>
</dbReference>
<dbReference type="OrthoDB" id="9791837at2"/>
<dbReference type="SUPFAM" id="SSF53335">
    <property type="entry name" value="S-adenosyl-L-methionine-dependent methyltransferases"/>
    <property type="match status" value="1"/>
</dbReference>
<dbReference type="RefSeq" id="WP_044665491.1">
    <property type="nucleotide sequence ID" value="NZ_CDRZ01000250.1"/>
</dbReference>
<evidence type="ECO:0000256" key="1">
    <source>
        <dbReference type="ARBA" id="ARBA00022603"/>
    </source>
</evidence>
<dbReference type="GO" id="GO:0008168">
    <property type="term" value="F:methyltransferase activity"/>
    <property type="evidence" value="ECO:0007669"/>
    <property type="project" value="UniProtKB-KW"/>
</dbReference>
<evidence type="ECO:0000256" key="3">
    <source>
        <dbReference type="ARBA" id="ARBA00022691"/>
    </source>
</evidence>
<keyword evidence="2 5" id="KW-0808">Transferase</keyword>
<evidence type="ECO:0000313" key="6">
    <source>
        <dbReference type="Proteomes" id="UP000046155"/>
    </source>
</evidence>
<keyword evidence="6" id="KW-1185">Reference proteome</keyword>
<protein>
    <submittedName>
        <fullName evidence="5">Methyltransferase type 12</fullName>
    </submittedName>
</protein>
<keyword evidence="3" id="KW-0949">S-adenosyl-L-methionine</keyword>